<evidence type="ECO:0000313" key="2">
    <source>
        <dbReference type="EMBL" id="JAT91301.1"/>
    </source>
</evidence>
<name>A0A1E1WX01_9ACAR</name>
<reference evidence="2" key="1">
    <citation type="journal article" date="2017" name="Front. Cell. Infect. Microbiol.">
        <title>The Distinct Transcriptional Response of the Midgut of Amblyomma sculptum and Amblyomma aureolatum Ticks to Rickettsia rickettsii Correlates to Their Differences in Susceptibility to Infection.</title>
        <authorList>
            <person name="Martins L.A."/>
            <person name="Galletti M.F.B.M."/>
            <person name="Ribeiro J.M."/>
            <person name="Fujita A."/>
            <person name="Costa F.B."/>
            <person name="Labruna M.B."/>
            <person name="Daffre S."/>
            <person name="Fogaca A.C."/>
        </authorList>
    </citation>
    <scope>NUCLEOTIDE SEQUENCE</scope>
</reference>
<dbReference type="AlphaFoldDB" id="A0A1E1WX01"/>
<feature type="signal peptide" evidence="1">
    <location>
        <begin position="1"/>
        <end position="23"/>
    </location>
</feature>
<dbReference type="EMBL" id="GFAC01007887">
    <property type="protein sequence ID" value="JAT91301.1"/>
    <property type="molecule type" value="mRNA"/>
</dbReference>
<feature type="chain" id="PRO_5009115715" evidence="1">
    <location>
        <begin position="24"/>
        <end position="237"/>
    </location>
</feature>
<organism evidence="2">
    <name type="scientific">Amblyomma aureolatum</name>
    <dbReference type="NCBI Taxonomy" id="187763"/>
    <lineage>
        <taxon>Eukaryota</taxon>
        <taxon>Metazoa</taxon>
        <taxon>Ecdysozoa</taxon>
        <taxon>Arthropoda</taxon>
        <taxon>Chelicerata</taxon>
        <taxon>Arachnida</taxon>
        <taxon>Acari</taxon>
        <taxon>Parasitiformes</taxon>
        <taxon>Ixodida</taxon>
        <taxon>Ixodoidea</taxon>
        <taxon>Ixodidae</taxon>
        <taxon>Amblyomminae</taxon>
        <taxon>Amblyomma</taxon>
    </lineage>
</organism>
<proteinExistence type="evidence at transcript level"/>
<keyword evidence="1" id="KW-0732">Signal</keyword>
<protein>
    <submittedName>
        <fullName evidence="2">Putative secreted protein</fullName>
    </submittedName>
</protein>
<sequence>MTSLLATTTAFTLLGFTPGKTLARALCDKLPGTATLLALLSVARRPSTQWSVIVNASFMGTVSPTGAAKWSMRSSSVSPTGVPQRLSSCSSRCSNLHTSSSFATASSREEPPGLHLDFASWVRISCNCLCSCESSWCDDFSIAATSWFCFEACCSSIIVCGCPNRKRCATLANSLVALTSYQHSISHKLPGFTPGDATGRGKVSFLSSDTATTGLPRELLLSLLNSASRHYCSDRKS</sequence>
<accession>A0A1E1WX01</accession>
<evidence type="ECO:0000256" key="1">
    <source>
        <dbReference type="SAM" id="SignalP"/>
    </source>
</evidence>
<feature type="non-terminal residue" evidence="2">
    <location>
        <position position="237"/>
    </location>
</feature>